<dbReference type="AlphaFoldDB" id="I3UNM1"/>
<sequence length="40" mass="4558">MRVAPDDPEKPVGLESQFLCQVLRWAGVPFTSSVFQHRKT</sequence>
<organism evidence="1 2">
    <name type="scientific">Pseudomonas putida ND6</name>
    <dbReference type="NCBI Taxonomy" id="231023"/>
    <lineage>
        <taxon>Bacteria</taxon>
        <taxon>Pseudomonadati</taxon>
        <taxon>Pseudomonadota</taxon>
        <taxon>Gammaproteobacteria</taxon>
        <taxon>Pseudomonadales</taxon>
        <taxon>Pseudomonadaceae</taxon>
        <taxon>Pseudomonas</taxon>
    </lineage>
</organism>
<proteinExistence type="predicted"/>
<evidence type="ECO:0000313" key="1">
    <source>
        <dbReference type="EMBL" id="AFK67092.1"/>
    </source>
</evidence>
<gene>
    <name evidence="1" type="ORF">YSA_00585</name>
</gene>
<name>I3UNM1_PSEPU</name>
<evidence type="ECO:0000313" key="2">
    <source>
        <dbReference type="Proteomes" id="UP000005268"/>
    </source>
</evidence>
<dbReference type="HOGENOM" id="CLU_3295226_0_0_6"/>
<dbReference type="Proteomes" id="UP000005268">
    <property type="component" value="Chromosome"/>
</dbReference>
<reference evidence="1 2" key="1">
    <citation type="journal article" date="2012" name="J. Bacteriol.">
        <title>Complete Genome Sequence of the Naphthalene-Degrading Pseudomonas putida Strain ND6.</title>
        <authorList>
            <person name="Li S."/>
            <person name="Zhao H."/>
            <person name="Li Y."/>
            <person name="Niu S."/>
            <person name="Cai B."/>
        </authorList>
    </citation>
    <scope>NUCLEOTIDE SEQUENCE [LARGE SCALE GENOMIC DNA]</scope>
    <source>
        <strain evidence="1 2">ND6</strain>
    </source>
</reference>
<protein>
    <submittedName>
        <fullName evidence="1">Uncharacterized protein</fullName>
    </submittedName>
</protein>
<dbReference type="KEGG" id="ppi:YSA_00585"/>
<accession>I3UNM1</accession>
<dbReference type="EMBL" id="CP003588">
    <property type="protein sequence ID" value="AFK67092.1"/>
    <property type="molecule type" value="Genomic_DNA"/>
</dbReference>